<organism evidence="1 2">
    <name type="scientific">Entomophthora muscae</name>
    <dbReference type="NCBI Taxonomy" id="34485"/>
    <lineage>
        <taxon>Eukaryota</taxon>
        <taxon>Fungi</taxon>
        <taxon>Fungi incertae sedis</taxon>
        <taxon>Zoopagomycota</taxon>
        <taxon>Entomophthoromycotina</taxon>
        <taxon>Entomophthoromycetes</taxon>
        <taxon>Entomophthorales</taxon>
        <taxon>Entomophthoraceae</taxon>
        <taxon>Entomophthora</taxon>
    </lineage>
</organism>
<comment type="caution">
    <text evidence="1">The sequence shown here is derived from an EMBL/GenBank/DDBJ whole genome shotgun (WGS) entry which is preliminary data.</text>
</comment>
<keyword evidence="2" id="KW-1185">Reference proteome</keyword>
<accession>A0ACC2RPU8</accession>
<evidence type="ECO:0000313" key="2">
    <source>
        <dbReference type="Proteomes" id="UP001165960"/>
    </source>
</evidence>
<gene>
    <name evidence="1" type="ORF">DSO57_1037550</name>
</gene>
<name>A0ACC2RPU8_9FUNG</name>
<sequence>MSLLNLAKQSFAAARLGSGLRCTYATKSLFVANLPWATTEDQLSSFFQTKVRVHSVKLPKDMQGKAKGFGFVEVEEEDYETALSDFNEKDFNGRALFVNAATGKKPTY</sequence>
<proteinExistence type="predicted"/>
<evidence type="ECO:0000313" key="1">
    <source>
        <dbReference type="EMBL" id="KAJ9052102.1"/>
    </source>
</evidence>
<reference evidence="1" key="1">
    <citation type="submission" date="2022-04" db="EMBL/GenBank/DDBJ databases">
        <title>Genome of the entomopathogenic fungus Entomophthora muscae.</title>
        <authorList>
            <person name="Elya C."/>
            <person name="Lovett B.R."/>
            <person name="Lee E."/>
            <person name="Macias A.M."/>
            <person name="Hajek A.E."/>
            <person name="De Bivort B.L."/>
            <person name="Kasson M.T."/>
            <person name="De Fine Licht H.H."/>
            <person name="Stajich J.E."/>
        </authorList>
    </citation>
    <scope>NUCLEOTIDE SEQUENCE</scope>
    <source>
        <strain evidence="1">Berkeley</strain>
    </source>
</reference>
<dbReference type="Proteomes" id="UP001165960">
    <property type="component" value="Unassembled WGS sequence"/>
</dbReference>
<dbReference type="EMBL" id="QTSX02006798">
    <property type="protein sequence ID" value="KAJ9052102.1"/>
    <property type="molecule type" value="Genomic_DNA"/>
</dbReference>
<protein>
    <submittedName>
        <fullName evidence="1">Uncharacterized protein</fullName>
    </submittedName>
</protein>